<comment type="caution">
    <text evidence="3">The sequence shown here is derived from an EMBL/GenBank/DDBJ whole genome shotgun (WGS) entry which is preliminary data.</text>
</comment>
<proteinExistence type="predicted"/>
<organism evidence="3 4">
    <name type="scientific">Sorghum bicolor</name>
    <name type="common">Sorghum</name>
    <name type="synonym">Sorghum vulgare</name>
    <dbReference type="NCBI Taxonomy" id="4558"/>
    <lineage>
        <taxon>Eukaryota</taxon>
        <taxon>Viridiplantae</taxon>
        <taxon>Streptophyta</taxon>
        <taxon>Embryophyta</taxon>
        <taxon>Tracheophyta</taxon>
        <taxon>Spermatophyta</taxon>
        <taxon>Magnoliopsida</taxon>
        <taxon>Liliopsida</taxon>
        <taxon>Poales</taxon>
        <taxon>Poaceae</taxon>
        <taxon>PACMAD clade</taxon>
        <taxon>Panicoideae</taxon>
        <taxon>Andropogonodae</taxon>
        <taxon>Andropogoneae</taxon>
        <taxon>Sorghinae</taxon>
        <taxon>Sorghum</taxon>
    </lineage>
</organism>
<feature type="signal peptide" evidence="2">
    <location>
        <begin position="1"/>
        <end position="18"/>
    </location>
</feature>
<gene>
    <name evidence="3" type="ORF">BDA96_04G159700</name>
</gene>
<evidence type="ECO:0000256" key="1">
    <source>
        <dbReference type="SAM" id="MobiDB-lite"/>
    </source>
</evidence>
<dbReference type="EMBL" id="CM027683">
    <property type="protein sequence ID" value="KAG0533057.1"/>
    <property type="molecule type" value="Genomic_DNA"/>
</dbReference>
<evidence type="ECO:0000313" key="3">
    <source>
        <dbReference type="EMBL" id="KAG0533057.1"/>
    </source>
</evidence>
<dbReference type="AlphaFoldDB" id="A0A921R4B1"/>
<dbReference type="Proteomes" id="UP000807115">
    <property type="component" value="Chromosome 4"/>
</dbReference>
<evidence type="ECO:0000256" key="2">
    <source>
        <dbReference type="SAM" id="SignalP"/>
    </source>
</evidence>
<reference evidence="3" key="2">
    <citation type="submission" date="2020-10" db="EMBL/GenBank/DDBJ databases">
        <authorList>
            <person name="Cooper E.A."/>
            <person name="Brenton Z.W."/>
            <person name="Flinn B.S."/>
            <person name="Jenkins J."/>
            <person name="Shu S."/>
            <person name="Flowers D."/>
            <person name="Luo F."/>
            <person name="Wang Y."/>
            <person name="Xia P."/>
            <person name="Barry K."/>
            <person name="Daum C."/>
            <person name="Lipzen A."/>
            <person name="Yoshinaga Y."/>
            <person name="Schmutz J."/>
            <person name="Saski C."/>
            <person name="Vermerris W."/>
            <person name="Kresovich S."/>
        </authorList>
    </citation>
    <scope>NUCLEOTIDE SEQUENCE</scope>
</reference>
<evidence type="ECO:0008006" key="5">
    <source>
        <dbReference type="Google" id="ProtNLM"/>
    </source>
</evidence>
<accession>A0A921R4B1</accession>
<feature type="compositionally biased region" description="Acidic residues" evidence="1">
    <location>
        <begin position="23"/>
        <end position="41"/>
    </location>
</feature>
<name>A0A921R4B1_SORBI</name>
<feature type="region of interest" description="Disordered" evidence="1">
    <location>
        <begin position="20"/>
        <end position="41"/>
    </location>
</feature>
<sequence>MGRAAHLMLLLLRGVLDPRDEPPKDDDESCLVARDDDEHDGGDDVVVFKEKVVSAAGFVDRLHMRTCIKRQAHWPNFMSAMRFVDRLWDVRRTVDVFFEDGLDEETRRATIVTMLRDVKQLEDRLIQFGSLE</sequence>
<protein>
    <recommendedName>
        <fullName evidence="5">Rx N-terminal domain-containing protein</fullName>
    </recommendedName>
</protein>
<reference evidence="3" key="1">
    <citation type="journal article" date="2019" name="BMC Genomics">
        <title>A new reference genome for Sorghum bicolor reveals high levels of sequence similarity between sweet and grain genotypes: implications for the genetics of sugar metabolism.</title>
        <authorList>
            <person name="Cooper E.A."/>
            <person name="Brenton Z.W."/>
            <person name="Flinn B.S."/>
            <person name="Jenkins J."/>
            <person name="Shu S."/>
            <person name="Flowers D."/>
            <person name="Luo F."/>
            <person name="Wang Y."/>
            <person name="Xia P."/>
            <person name="Barry K."/>
            <person name="Daum C."/>
            <person name="Lipzen A."/>
            <person name="Yoshinaga Y."/>
            <person name="Schmutz J."/>
            <person name="Saski C."/>
            <person name="Vermerris W."/>
            <person name="Kresovich S."/>
        </authorList>
    </citation>
    <scope>NUCLEOTIDE SEQUENCE</scope>
</reference>
<feature type="chain" id="PRO_5037413882" description="Rx N-terminal domain-containing protein" evidence="2">
    <location>
        <begin position="19"/>
        <end position="132"/>
    </location>
</feature>
<keyword evidence="2" id="KW-0732">Signal</keyword>
<evidence type="ECO:0000313" key="4">
    <source>
        <dbReference type="Proteomes" id="UP000807115"/>
    </source>
</evidence>